<sequence length="76" mass="7577">MRRTQYQSKTQAHSSRSAPDSSSPGDFLFAGPEASSDRSNFFGISGHHSGGSGAAGDNPSSTTPTTAGGAGSATTK</sequence>
<dbReference type="GeneID" id="77803341"/>
<organism evidence="2 3">
    <name type="scientific">Puccinia triticina</name>
    <dbReference type="NCBI Taxonomy" id="208348"/>
    <lineage>
        <taxon>Eukaryota</taxon>
        <taxon>Fungi</taxon>
        <taxon>Dikarya</taxon>
        <taxon>Basidiomycota</taxon>
        <taxon>Pucciniomycotina</taxon>
        <taxon>Pucciniomycetes</taxon>
        <taxon>Pucciniales</taxon>
        <taxon>Pucciniaceae</taxon>
        <taxon>Puccinia</taxon>
    </lineage>
</organism>
<accession>A0ABY7D3F6</accession>
<name>A0ABY7D3F6_9BASI</name>
<evidence type="ECO:0000256" key="1">
    <source>
        <dbReference type="SAM" id="MobiDB-lite"/>
    </source>
</evidence>
<reference evidence="2" key="1">
    <citation type="submission" date="2022-10" db="EMBL/GenBank/DDBJ databases">
        <title>Puccinia triticina Genome sequencing and assembly.</title>
        <authorList>
            <person name="Li C."/>
        </authorList>
    </citation>
    <scope>NUCLEOTIDE SEQUENCE</scope>
    <source>
        <strain evidence="2">Pt15</strain>
    </source>
</reference>
<feature type="compositionally biased region" description="Low complexity" evidence="1">
    <location>
        <begin position="14"/>
        <end position="23"/>
    </location>
</feature>
<dbReference type="RefSeq" id="XP_053026421.1">
    <property type="nucleotide sequence ID" value="XM_053162446.1"/>
</dbReference>
<gene>
    <name evidence="2" type="ORF">PtA15_13A266</name>
</gene>
<feature type="compositionally biased region" description="Low complexity" evidence="1">
    <location>
        <begin position="55"/>
        <end position="76"/>
    </location>
</feature>
<keyword evidence="3" id="KW-1185">Reference proteome</keyword>
<dbReference type="EMBL" id="CP110433">
    <property type="protein sequence ID" value="WAQ90866.1"/>
    <property type="molecule type" value="Genomic_DNA"/>
</dbReference>
<dbReference type="Proteomes" id="UP001164743">
    <property type="component" value="Chromosome 13A"/>
</dbReference>
<protein>
    <submittedName>
        <fullName evidence="2">Uncharacterized protein</fullName>
    </submittedName>
</protein>
<feature type="region of interest" description="Disordered" evidence="1">
    <location>
        <begin position="1"/>
        <end position="76"/>
    </location>
</feature>
<evidence type="ECO:0000313" key="2">
    <source>
        <dbReference type="EMBL" id="WAQ90866.1"/>
    </source>
</evidence>
<evidence type="ECO:0000313" key="3">
    <source>
        <dbReference type="Proteomes" id="UP001164743"/>
    </source>
</evidence>
<feature type="compositionally biased region" description="Polar residues" evidence="1">
    <location>
        <begin position="1"/>
        <end position="13"/>
    </location>
</feature>
<proteinExistence type="predicted"/>